<evidence type="ECO:0000313" key="2">
    <source>
        <dbReference type="Proteomes" id="UP000028582"/>
    </source>
</evidence>
<proteinExistence type="predicted"/>
<sequence>MSIHSDDYVIFMDDDVITDAPSSTTSLRAGSGHFPSISPLFPKANCHFTTIVVLLFAHLPRHRQNVEEDMQTLALKSEDRYLFAQQTCHLRHHDEDIGPAPPPIDQPARK</sequence>
<dbReference type="Proteomes" id="UP000028582">
    <property type="component" value="Unassembled WGS sequence"/>
</dbReference>
<dbReference type="AlphaFoldDB" id="A0A080Z2F2"/>
<protein>
    <submittedName>
        <fullName evidence="1">Uncharacterized protein</fullName>
    </submittedName>
</protein>
<comment type="caution">
    <text evidence="1">The sequence shown here is derived from an EMBL/GenBank/DDBJ whole genome shotgun (WGS) entry which is preliminary data.</text>
</comment>
<gene>
    <name evidence="1" type="ORF">F444_21059</name>
</gene>
<evidence type="ECO:0000313" key="1">
    <source>
        <dbReference type="EMBL" id="ETO60813.1"/>
    </source>
</evidence>
<organism evidence="1 2">
    <name type="scientific">Phytophthora nicotianae P1976</name>
    <dbReference type="NCBI Taxonomy" id="1317066"/>
    <lineage>
        <taxon>Eukaryota</taxon>
        <taxon>Sar</taxon>
        <taxon>Stramenopiles</taxon>
        <taxon>Oomycota</taxon>
        <taxon>Peronosporomycetes</taxon>
        <taxon>Peronosporales</taxon>
        <taxon>Peronosporaceae</taxon>
        <taxon>Phytophthora</taxon>
    </lineage>
</organism>
<name>A0A080Z2F2_PHYNI</name>
<dbReference type="EMBL" id="ANJA01003875">
    <property type="protein sequence ID" value="ETO60813.1"/>
    <property type="molecule type" value="Genomic_DNA"/>
</dbReference>
<reference evidence="1 2" key="1">
    <citation type="submission" date="2013-11" db="EMBL/GenBank/DDBJ databases">
        <title>The Genome Sequence of Phytophthora parasitica P1976.</title>
        <authorList>
            <consortium name="The Broad Institute Genomics Platform"/>
            <person name="Russ C."/>
            <person name="Tyler B."/>
            <person name="Panabieres F."/>
            <person name="Shan W."/>
            <person name="Tripathy S."/>
            <person name="Grunwald N."/>
            <person name="Machado M."/>
            <person name="Johnson C.S."/>
            <person name="Walker B."/>
            <person name="Young S."/>
            <person name="Zeng Q."/>
            <person name="Gargeya S."/>
            <person name="Fitzgerald M."/>
            <person name="Haas B."/>
            <person name="Abouelleil A."/>
            <person name="Allen A.W."/>
            <person name="Alvarado L."/>
            <person name="Arachchi H.M."/>
            <person name="Berlin A.M."/>
            <person name="Chapman S.B."/>
            <person name="Gainer-Dewar J."/>
            <person name="Goldberg J."/>
            <person name="Griggs A."/>
            <person name="Gujja S."/>
            <person name="Hansen M."/>
            <person name="Howarth C."/>
            <person name="Imamovic A."/>
            <person name="Ireland A."/>
            <person name="Larimer J."/>
            <person name="McCowan C."/>
            <person name="Murphy C."/>
            <person name="Pearson M."/>
            <person name="Poon T.W."/>
            <person name="Priest M."/>
            <person name="Roberts A."/>
            <person name="Saif S."/>
            <person name="Shea T."/>
            <person name="Sisk P."/>
            <person name="Sykes S."/>
            <person name="Wortman J."/>
            <person name="Nusbaum C."/>
            <person name="Birren B."/>
        </authorList>
    </citation>
    <scope>NUCLEOTIDE SEQUENCE [LARGE SCALE GENOMIC DNA]</scope>
    <source>
        <strain evidence="1 2">P1976</strain>
    </source>
</reference>
<accession>A0A080Z2F2</accession>